<organism evidence="1">
    <name type="scientific">Oikopleura dioica</name>
    <name type="common">Tunicate</name>
    <dbReference type="NCBI Taxonomy" id="34765"/>
    <lineage>
        <taxon>Eukaryota</taxon>
        <taxon>Metazoa</taxon>
        <taxon>Chordata</taxon>
        <taxon>Tunicata</taxon>
        <taxon>Appendicularia</taxon>
        <taxon>Copelata</taxon>
        <taxon>Oikopleuridae</taxon>
        <taxon>Oikopleura</taxon>
    </lineage>
</organism>
<evidence type="ECO:0000313" key="2">
    <source>
        <dbReference type="EMBL" id="CBY41850.1"/>
    </source>
</evidence>
<evidence type="ECO:0000313" key="1">
    <source>
        <dbReference type="EMBL" id="CBY11396.1"/>
    </source>
</evidence>
<reference evidence="1" key="1">
    <citation type="journal article" date="2010" name="Science">
        <title>Plasticity of animal genome architecture unmasked by rapid evolution of a pelagic tunicate.</title>
        <authorList>
            <person name="Denoeud F."/>
            <person name="Henriet S."/>
            <person name="Mungpakdee S."/>
            <person name="Aury J.M."/>
            <person name="Da Silva C."/>
            <person name="Brinkmann H."/>
            <person name="Mikhaleva J."/>
            <person name="Olsen L.C."/>
            <person name="Jubin C."/>
            <person name="Canestro C."/>
            <person name="Bouquet J.M."/>
            <person name="Danks G."/>
            <person name="Poulain J."/>
            <person name="Campsteijn C."/>
            <person name="Adamski M."/>
            <person name="Cross I."/>
            <person name="Yadetie F."/>
            <person name="Muffato M."/>
            <person name="Louis A."/>
            <person name="Butcher S."/>
            <person name="Tsagkogeorga G."/>
            <person name="Konrad A."/>
            <person name="Singh S."/>
            <person name="Jensen M.F."/>
            <person name="Cong E.H."/>
            <person name="Eikeseth-Otteraa H."/>
            <person name="Noel B."/>
            <person name="Anthouard V."/>
            <person name="Porcel B.M."/>
            <person name="Kachouri-Lafond R."/>
            <person name="Nishino A."/>
            <person name="Ugolini M."/>
            <person name="Chourrout P."/>
            <person name="Nishida H."/>
            <person name="Aasland R."/>
            <person name="Huzurbazar S."/>
            <person name="Westhof E."/>
            <person name="Delsuc F."/>
            <person name="Lehrach H."/>
            <person name="Reinhardt R."/>
            <person name="Weissenbach J."/>
            <person name="Roy S.W."/>
            <person name="Artiguenave F."/>
            <person name="Postlethwait J.H."/>
            <person name="Manak J.R."/>
            <person name="Thompson E.M."/>
            <person name="Jaillon O."/>
            <person name="Du Pasquier L."/>
            <person name="Boudinot P."/>
            <person name="Liberles D.A."/>
            <person name="Volff J.N."/>
            <person name="Philippe H."/>
            <person name="Lenhard B."/>
            <person name="Roest Crollius H."/>
            <person name="Wincker P."/>
            <person name="Chourrout D."/>
        </authorList>
    </citation>
    <scope>NUCLEOTIDE SEQUENCE [LARGE SCALE GENOMIC DNA]</scope>
</reference>
<evidence type="ECO:0000313" key="3">
    <source>
        <dbReference type="Proteomes" id="UP000001307"/>
    </source>
</evidence>
<dbReference type="EMBL" id="FN656685">
    <property type="protein sequence ID" value="CBY41850.1"/>
    <property type="molecule type" value="Genomic_DNA"/>
</dbReference>
<dbReference type="Proteomes" id="UP000001307">
    <property type="component" value="Unassembled WGS sequence"/>
</dbReference>
<dbReference type="InParanoid" id="E4XNF8"/>
<dbReference type="Proteomes" id="UP000011014">
    <property type="component" value="Unassembled WGS sequence"/>
</dbReference>
<keyword evidence="3" id="KW-1185">Reference proteome</keyword>
<proteinExistence type="predicted"/>
<dbReference type="EMBL" id="FN653083">
    <property type="protein sequence ID" value="CBY11396.1"/>
    <property type="molecule type" value="Genomic_DNA"/>
</dbReference>
<protein>
    <submittedName>
        <fullName evidence="1">Uncharacterized protein</fullName>
    </submittedName>
</protein>
<gene>
    <name evidence="1" type="ORF">GSOID_T00015716001</name>
    <name evidence="2" type="ORF">GSOID_T00023945001</name>
</gene>
<dbReference type="AlphaFoldDB" id="E4XNF8"/>
<accession>E4XNF8</accession>
<name>E4XNF8_OIKDI</name>
<sequence length="89" mass="9638">MLVNNIINGLSATAIGATLGGACDSCQVKYRPVFDRVNAMIYKQSYCNYPCSSVSSEIVYHQGRSNAVPINVVKQCGCARIAKKEFGPF</sequence>